<reference evidence="10" key="1">
    <citation type="submission" date="2012-12" db="EMBL/GenBank/DDBJ databases">
        <authorList>
            <person name="Hellsten U."/>
            <person name="Grimwood J."/>
            <person name="Chapman J.A."/>
            <person name="Shapiro H."/>
            <person name="Aerts A."/>
            <person name="Otillar R.P."/>
            <person name="Terry A.Y."/>
            <person name="Boore J.L."/>
            <person name="Simakov O."/>
            <person name="Marletaz F."/>
            <person name="Cho S.-J."/>
            <person name="Edsinger-Gonzales E."/>
            <person name="Havlak P."/>
            <person name="Kuo D.-H."/>
            <person name="Larsson T."/>
            <person name="Lv J."/>
            <person name="Arendt D."/>
            <person name="Savage R."/>
            <person name="Osoegawa K."/>
            <person name="de Jong P."/>
            <person name="Lindberg D.R."/>
            <person name="Seaver E.C."/>
            <person name="Weisblat D.A."/>
            <person name="Putnam N.H."/>
            <person name="Grigoriev I.V."/>
            <person name="Rokhsar D.S."/>
        </authorList>
    </citation>
    <scope>NUCLEOTIDE SEQUENCE</scope>
    <source>
        <strain evidence="10">I ESC-2004</strain>
    </source>
</reference>
<evidence type="ECO:0000313" key="8">
    <source>
        <dbReference type="EMBL" id="ELT93287.1"/>
    </source>
</evidence>
<keyword evidence="6 7" id="KW-0472">Membrane</keyword>
<keyword evidence="3" id="KW-0813">Transport</keyword>
<evidence type="ECO:0000313" key="10">
    <source>
        <dbReference type="Proteomes" id="UP000014760"/>
    </source>
</evidence>
<evidence type="ECO:0000256" key="1">
    <source>
        <dbReference type="ARBA" id="ARBA00004141"/>
    </source>
</evidence>
<protein>
    <recommendedName>
        <fullName evidence="11">Major facilitator superfamily (MFS) profile domain-containing protein</fullName>
    </recommendedName>
</protein>
<dbReference type="EMBL" id="KB309802">
    <property type="protein sequence ID" value="ELT93287.1"/>
    <property type="molecule type" value="Genomic_DNA"/>
</dbReference>
<evidence type="ECO:0008006" key="11">
    <source>
        <dbReference type="Google" id="ProtNLM"/>
    </source>
</evidence>
<name>R7TII1_CAPTE</name>
<evidence type="ECO:0000256" key="3">
    <source>
        <dbReference type="ARBA" id="ARBA00022448"/>
    </source>
</evidence>
<keyword evidence="5 7" id="KW-1133">Transmembrane helix</keyword>
<feature type="non-terminal residue" evidence="8">
    <location>
        <position position="421"/>
    </location>
</feature>
<feature type="transmembrane region" description="Helical" evidence="7">
    <location>
        <begin position="364"/>
        <end position="388"/>
    </location>
</feature>
<reference evidence="9" key="3">
    <citation type="submission" date="2015-06" db="UniProtKB">
        <authorList>
            <consortium name="EnsemblMetazoa"/>
        </authorList>
    </citation>
    <scope>IDENTIFICATION</scope>
</reference>
<evidence type="ECO:0000256" key="5">
    <source>
        <dbReference type="ARBA" id="ARBA00022989"/>
    </source>
</evidence>
<evidence type="ECO:0000256" key="4">
    <source>
        <dbReference type="ARBA" id="ARBA00022692"/>
    </source>
</evidence>
<feature type="transmembrane region" description="Helical" evidence="7">
    <location>
        <begin position="162"/>
        <end position="184"/>
    </location>
</feature>
<comment type="subcellular location">
    <subcellularLocation>
        <location evidence="1">Membrane</location>
        <topology evidence="1">Multi-pass membrane protein</topology>
    </subcellularLocation>
</comment>
<dbReference type="HOGENOM" id="CLU_021611_4_1_1"/>
<dbReference type="InterPro" id="IPR002259">
    <property type="entry name" value="Eqnu_transpt"/>
</dbReference>
<keyword evidence="4 7" id="KW-0812">Transmembrane</keyword>
<feature type="transmembrane region" description="Helical" evidence="7">
    <location>
        <begin position="96"/>
        <end position="115"/>
    </location>
</feature>
<dbReference type="GO" id="GO:0008504">
    <property type="term" value="F:monoamine transmembrane transporter activity"/>
    <property type="evidence" value="ECO:0007669"/>
    <property type="project" value="TreeGrafter"/>
</dbReference>
<dbReference type="Proteomes" id="UP000014760">
    <property type="component" value="Unassembled WGS sequence"/>
</dbReference>
<dbReference type="AlphaFoldDB" id="R7TII1"/>
<feature type="transmembrane region" description="Helical" evidence="7">
    <location>
        <begin position="271"/>
        <end position="292"/>
    </location>
</feature>
<dbReference type="PRINTS" id="PR01130">
    <property type="entry name" value="DERENTRNSPRT"/>
</dbReference>
<feature type="transmembrane region" description="Helical" evidence="7">
    <location>
        <begin position="6"/>
        <end position="24"/>
    </location>
</feature>
<feature type="transmembrane region" description="Helical" evidence="7">
    <location>
        <begin position="304"/>
        <end position="323"/>
    </location>
</feature>
<keyword evidence="10" id="KW-1185">Reference proteome</keyword>
<gene>
    <name evidence="8" type="ORF">CAPTEDRAFT_42924</name>
</gene>
<feature type="transmembrane region" description="Helical" evidence="7">
    <location>
        <begin position="64"/>
        <end position="89"/>
    </location>
</feature>
<reference evidence="8 10" key="2">
    <citation type="journal article" date="2013" name="Nature">
        <title>Insights into bilaterian evolution from three spiralian genomes.</title>
        <authorList>
            <person name="Simakov O."/>
            <person name="Marletaz F."/>
            <person name="Cho S.J."/>
            <person name="Edsinger-Gonzales E."/>
            <person name="Havlak P."/>
            <person name="Hellsten U."/>
            <person name="Kuo D.H."/>
            <person name="Larsson T."/>
            <person name="Lv J."/>
            <person name="Arendt D."/>
            <person name="Savage R."/>
            <person name="Osoegawa K."/>
            <person name="de Jong P."/>
            <person name="Grimwood J."/>
            <person name="Chapman J.A."/>
            <person name="Shapiro H."/>
            <person name="Aerts A."/>
            <person name="Otillar R.P."/>
            <person name="Terry A.Y."/>
            <person name="Boore J.L."/>
            <person name="Grigoriev I.V."/>
            <person name="Lindberg D.R."/>
            <person name="Seaver E.C."/>
            <person name="Weisblat D.A."/>
            <person name="Putnam N.H."/>
            <person name="Rokhsar D.S."/>
        </authorList>
    </citation>
    <scope>NUCLEOTIDE SEQUENCE</scope>
    <source>
        <strain evidence="8 10">I ESC-2004</strain>
    </source>
</reference>
<dbReference type="PANTHER" id="PTHR10332">
    <property type="entry name" value="EQUILIBRATIVE NUCLEOSIDE TRANSPORTER"/>
    <property type="match status" value="1"/>
</dbReference>
<feature type="transmembrane region" description="Helical" evidence="7">
    <location>
        <begin position="400"/>
        <end position="420"/>
    </location>
</feature>
<dbReference type="PANTHER" id="PTHR10332:SF10">
    <property type="entry name" value="EQUILIBRATIVE NUCLEOSIDE TRANSPORTER 4"/>
    <property type="match status" value="1"/>
</dbReference>
<dbReference type="OMA" id="FNTYVTF"/>
<dbReference type="Pfam" id="PF01733">
    <property type="entry name" value="Nucleoside_tran"/>
    <property type="match status" value="1"/>
</dbReference>
<feature type="transmembrane region" description="Helical" evidence="7">
    <location>
        <begin position="335"/>
        <end position="358"/>
    </location>
</feature>
<dbReference type="EnsemblMetazoa" id="CapteT42924">
    <property type="protein sequence ID" value="CapteP42924"/>
    <property type="gene ID" value="CapteG42924"/>
</dbReference>
<feature type="non-terminal residue" evidence="8">
    <location>
        <position position="1"/>
    </location>
</feature>
<evidence type="ECO:0000256" key="2">
    <source>
        <dbReference type="ARBA" id="ARBA00007965"/>
    </source>
</evidence>
<accession>R7TII1</accession>
<evidence type="ECO:0000256" key="7">
    <source>
        <dbReference type="SAM" id="Phobius"/>
    </source>
</evidence>
<proteinExistence type="inferred from homology"/>
<dbReference type="GO" id="GO:0005337">
    <property type="term" value="F:nucleoside transmembrane transporter activity"/>
    <property type="evidence" value="ECO:0007669"/>
    <property type="project" value="InterPro"/>
</dbReference>
<feature type="transmembrane region" description="Helical" evidence="7">
    <location>
        <begin position="36"/>
        <end position="58"/>
    </location>
</feature>
<dbReference type="EMBL" id="AMQN01012851">
    <property type="status" value="NOT_ANNOTATED_CDS"/>
    <property type="molecule type" value="Genomic_DNA"/>
</dbReference>
<evidence type="ECO:0000313" key="9">
    <source>
        <dbReference type="EnsemblMetazoa" id="CapteP42924"/>
    </source>
</evidence>
<organism evidence="8">
    <name type="scientific">Capitella teleta</name>
    <name type="common">Polychaete worm</name>
    <dbReference type="NCBI Taxonomy" id="283909"/>
    <lineage>
        <taxon>Eukaryota</taxon>
        <taxon>Metazoa</taxon>
        <taxon>Spiralia</taxon>
        <taxon>Lophotrochozoa</taxon>
        <taxon>Annelida</taxon>
        <taxon>Polychaeta</taxon>
        <taxon>Sedentaria</taxon>
        <taxon>Scolecida</taxon>
        <taxon>Capitellidae</taxon>
        <taxon>Capitella</taxon>
    </lineage>
</organism>
<sequence length="421" mass="45170">SLYISLVIVGLAILLPFNCFTLAVDYFNTKLPGCNIVFAINIVFLVFNLVGSVFGFLLVESFSYTTRIVAGLSLAGVGILAVTLFDVVLEVSSETALHAATLVVVGITALGTSVSQTSAYGFTTMLPKSYTQGVMVGESIAGTVVSFTRVITKAATLTDLTLGVAIFFGVCIGVLLVAVLLFLVSRKATFVDHCISQCQAPGTVQHELQRTEEIEVRIILQSYASDILVKQGSTQESKDYGATLNASKPLPDADFDWTGAALIRIETIRDLWPYVVGIGTTYCVTASLYPAVFTLVQSKTLGSWMPILLFCIYNTFDLVGKIVSSLGNIWSGVQLMLLAVSRFLFVAVILLCVMPLGHPILSHELYSCCFAAFFGITNGYLGSIFMIEAGHHIESGRREMAGNIMTLALCFGLSIGAGLAY</sequence>
<evidence type="ECO:0000256" key="6">
    <source>
        <dbReference type="ARBA" id="ARBA00023136"/>
    </source>
</evidence>
<comment type="similarity">
    <text evidence="2">Belongs to the SLC29A/ENT transporter (TC 2.A.57) family.</text>
</comment>
<dbReference type="GO" id="GO:0005886">
    <property type="term" value="C:plasma membrane"/>
    <property type="evidence" value="ECO:0007669"/>
    <property type="project" value="TreeGrafter"/>
</dbReference>
<dbReference type="OrthoDB" id="10014563at2759"/>